<protein>
    <submittedName>
        <fullName evidence="2">Uncharacterized protein</fullName>
    </submittedName>
</protein>
<reference evidence="3" key="1">
    <citation type="submission" date="2017-08" db="EMBL/GenBank/DDBJ databases">
        <title>A dynamic microbial community with high functional redundancy inhabits the cold, oxic subseafloor aquifer.</title>
        <authorList>
            <person name="Tully B.J."/>
            <person name="Wheat C.G."/>
            <person name="Glazer B.T."/>
            <person name="Huber J.A."/>
        </authorList>
    </citation>
    <scope>NUCLEOTIDE SEQUENCE [LARGE SCALE GENOMIC DNA]</scope>
</reference>
<dbReference type="EMBL" id="NVSR01000073">
    <property type="protein sequence ID" value="PCI27125.1"/>
    <property type="molecule type" value="Genomic_DNA"/>
</dbReference>
<name>A0A2A4T1V1_9DELT</name>
<proteinExistence type="predicted"/>
<evidence type="ECO:0000256" key="1">
    <source>
        <dbReference type="SAM" id="MobiDB-lite"/>
    </source>
</evidence>
<evidence type="ECO:0000313" key="2">
    <source>
        <dbReference type="EMBL" id="PCI27125.1"/>
    </source>
</evidence>
<feature type="compositionally biased region" description="Basic and acidic residues" evidence="1">
    <location>
        <begin position="361"/>
        <end position="371"/>
    </location>
</feature>
<comment type="caution">
    <text evidence="2">The sequence shown here is derived from an EMBL/GenBank/DDBJ whole genome shotgun (WGS) entry which is preliminary data.</text>
</comment>
<gene>
    <name evidence="2" type="ORF">COB67_09260</name>
</gene>
<dbReference type="Proteomes" id="UP000218113">
    <property type="component" value="Unassembled WGS sequence"/>
</dbReference>
<feature type="region of interest" description="Disordered" evidence="1">
    <location>
        <begin position="346"/>
        <end position="371"/>
    </location>
</feature>
<dbReference type="AlphaFoldDB" id="A0A2A4T1V1"/>
<accession>A0A2A4T1V1</accession>
<evidence type="ECO:0000313" key="3">
    <source>
        <dbReference type="Proteomes" id="UP000218113"/>
    </source>
</evidence>
<organism evidence="2 3">
    <name type="scientific">SAR324 cluster bacterium</name>
    <dbReference type="NCBI Taxonomy" id="2024889"/>
    <lineage>
        <taxon>Bacteria</taxon>
        <taxon>Deltaproteobacteria</taxon>
        <taxon>SAR324 cluster</taxon>
    </lineage>
</organism>
<sequence length="371" mass="43035">MEKSSWNRESCNPGRSYMLGKDLVVKSEDIQADINSIKEKLREFVYIGPAVRLVLDSPRSNSVQTILALPYISESEQVLENFAQLVHQSLMAYRFLGEQENKHLIVSESEREDQLDRLLRREMEQVITHCRNRKDLAGYLFNDIRIEGEKVLPEANESFLEEDISEVIRSGMDIHVGYRIFIRDKNVHTTRAFIPLSGGQDIINCIYANLELMLHRKFIAYDENGNGDFDITDSLIFKDLEIILELAKERPTIRKKLLNNLLVNFFAADQKEEEEFMTDIFYDSLATKDELSEITAQSKDLYISYNERITEMNTGLPGKTKITKKKKVRRKLTKKKPEQMTAEVEVEVEVEENPSETPVFELKKEGLQELK</sequence>